<accession>A0A8K0KFX1</accession>
<feature type="domain" description="COMM" evidence="3">
    <location>
        <begin position="120"/>
        <end position="188"/>
    </location>
</feature>
<organism evidence="4 5">
    <name type="scientific">Ladona fulva</name>
    <name type="common">Scarce chaser dragonfly</name>
    <name type="synonym">Libellula fulva</name>
    <dbReference type="NCBI Taxonomy" id="123851"/>
    <lineage>
        <taxon>Eukaryota</taxon>
        <taxon>Metazoa</taxon>
        <taxon>Ecdysozoa</taxon>
        <taxon>Arthropoda</taxon>
        <taxon>Hexapoda</taxon>
        <taxon>Insecta</taxon>
        <taxon>Pterygota</taxon>
        <taxon>Palaeoptera</taxon>
        <taxon>Odonata</taxon>
        <taxon>Epiprocta</taxon>
        <taxon>Anisoptera</taxon>
        <taxon>Libelluloidea</taxon>
        <taxon>Libellulidae</taxon>
        <taxon>Ladona</taxon>
    </lineage>
</organism>
<keyword evidence="5" id="KW-1185">Reference proteome</keyword>
<proteinExistence type="inferred from homology"/>
<dbReference type="PANTHER" id="PTHR31159:SF1">
    <property type="entry name" value="COMM DOMAIN-CONTAINING PROTEIN 3"/>
    <property type="match status" value="1"/>
</dbReference>
<comment type="caution">
    <text evidence="4">The sequence shown here is derived from an EMBL/GenBank/DDBJ whole genome shotgun (WGS) entry which is preliminary data.</text>
</comment>
<dbReference type="AlphaFoldDB" id="A0A8K0KFX1"/>
<evidence type="ECO:0000259" key="3">
    <source>
        <dbReference type="PROSITE" id="PS51269"/>
    </source>
</evidence>
<evidence type="ECO:0000256" key="1">
    <source>
        <dbReference type="ARBA" id="ARBA00016548"/>
    </source>
</evidence>
<dbReference type="Proteomes" id="UP000792457">
    <property type="component" value="Unassembled WGS sequence"/>
</dbReference>
<evidence type="ECO:0000313" key="5">
    <source>
        <dbReference type="Proteomes" id="UP000792457"/>
    </source>
</evidence>
<dbReference type="InterPro" id="IPR017920">
    <property type="entry name" value="COMM"/>
</dbReference>
<dbReference type="Pfam" id="PF07258">
    <property type="entry name" value="COMM_domain"/>
    <property type="match status" value="1"/>
</dbReference>
<dbReference type="Pfam" id="PF21672">
    <property type="entry name" value="COMM_HN"/>
    <property type="match status" value="1"/>
</dbReference>
<dbReference type="PANTHER" id="PTHR31159">
    <property type="entry name" value="COMM DOMAIN-CONTAINING PROTEIN 3"/>
    <property type="match status" value="1"/>
</dbReference>
<sequence>MEISNQVSEGLKVLGSPSKIDDDLFRSYLEAAVISLSSAEKMSEIKINSTAEVDGKVAYASLLVVMVEAARHDVDSTSLASILEEKRFDPPRLDKVLKLYSVVKHKLQAQLSGIGSFPPHVVDATWKLDYVIKSDNLEYKSGPQYLVNLLTEVPGGGEKKIQFACTMEEMQDLVGKLREAAKLMEKVANV</sequence>
<dbReference type="PROSITE" id="PS51269">
    <property type="entry name" value="COMM"/>
    <property type="match status" value="1"/>
</dbReference>
<dbReference type="GO" id="GO:0006814">
    <property type="term" value="P:sodium ion transport"/>
    <property type="evidence" value="ECO:0007669"/>
    <property type="project" value="InterPro"/>
</dbReference>
<reference evidence="4" key="1">
    <citation type="submission" date="2013-04" db="EMBL/GenBank/DDBJ databases">
        <authorList>
            <person name="Qu J."/>
            <person name="Murali S.C."/>
            <person name="Bandaranaike D."/>
            <person name="Bellair M."/>
            <person name="Blankenburg K."/>
            <person name="Chao H."/>
            <person name="Dinh H."/>
            <person name="Doddapaneni H."/>
            <person name="Downs B."/>
            <person name="Dugan-Rocha S."/>
            <person name="Elkadiri S."/>
            <person name="Gnanaolivu R.D."/>
            <person name="Hernandez B."/>
            <person name="Javaid M."/>
            <person name="Jayaseelan J.C."/>
            <person name="Lee S."/>
            <person name="Li M."/>
            <person name="Ming W."/>
            <person name="Munidasa M."/>
            <person name="Muniz J."/>
            <person name="Nguyen L."/>
            <person name="Ongeri F."/>
            <person name="Osuji N."/>
            <person name="Pu L.-L."/>
            <person name="Puazo M."/>
            <person name="Qu C."/>
            <person name="Quiroz J."/>
            <person name="Raj R."/>
            <person name="Weissenberger G."/>
            <person name="Xin Y."/>
            <person name="Zou X."/>
            <person name="Han Y."/>
            <person name="Richards S."/>
            <person name="Worley K."/>
            <person name="Muzny D."/>
            <person name="Gibbs R."/>
        </authorList>
    </citation>
    <scope>NUCLEOTIDE SEQUENCE</scope>
    <source>
        <strain evidence="4">Sampled in the wild</strain>
    </source>
</reference>
<evidence type="ECO:0000313" key="4">
    <source>
        <dbReference type="EMBL" id="KAG8234145.1"/>
    </source>
</evidence>
<protein>
    <recommendedName>
        <fullName evidence="1">COMM domain-containing protein 3</fullName>
    </recommendedName>
</protein>
<comment type="similarity">
    <text evidence="2">Belongs to the COMM domain-containing protein 3 family.</text>
</comment>
<dbReference type="CDD" id="cd04751">
    <property type="entry name" value="Commd3"/>
    <property type="match status" value="1"/>
</dbReference>
<dbReference type="InterPro" id="IPR037355">
    <property type="entry name" value="COMMD3"/>
</dbReference>
<gene>
    <name evidence="4" type="ORF">J437_LFUL014512</name>
</gene>
<name>A0A8K0KFX1_LADFU</name>
<dbReference type="EMBL" id="KZ308784">
    <property type="protein sequence ID" value="KAG8234145.1"/>
    <property type="molecule type" value="Genomic_DNA"/>
</dbReference>
<reference evidence="4" key="2">
    <citation type="submission" date="2017-10" db="EMBL/GenBank/DDBJ databases">
        <title>Ladona fulva Genome sequencing and assembly.</title>
        <authorList>
            <person name="Murali S."/>
            <person name="Richards S."/>
            <person name="Bandaranaike D."/>
            <person name="Bellair M."/>
            <person name="Blankenburg K."/>
            <person name="Chao H."/>
            <person name="Dinh H."/>
            <person name="Doddapaneni H."/>
            <person name="Dugan-Rocha S."/>
            <person name="Elkadiri S."/>
            <person name="Gnanaolivu R."/>
            <person name="Hernandez B."/>
            <person name="Skinner E."/>
            <person name="Javaid M."/>
            <person name="Lee S."/>
            <person name="Li M."/>
            <person name="Ming W."/>
            <person name="Munidasa M."/>
            <person name="Muniz J."/>
            <person name="Nguyen L."/>
            <person name="Hughes D."/>
            <person name="Osuji N."/>
            <person name="Pu L.-L."/>
            <person name="Puazo M."/>
            <person name="Qu C."/>
            <person name="Quiroz J."/>
            <person name="Raj R."/>
            <person name="Weissenberger G."/>
            <person name="Xin Y."/>
            <person name="Zou X."/>
            <person name="Han Y."/>
            <person name="Worley K."/>
            <person name="Muzny D."/>
            <person name="Gibbs R."/>
        </authorList>
    </citation>
    <scope>NUCLEOTIDE SEQUENCE</scope>
    <source>
        <strain evidence="4">Sampled in the wild</strain>
    </source>
</reference>
<dbReference type="OrthoDB" id="1917519at2759"/>
<evidence type="ECO:0000256" key="2">
    <source>
        <dbReference type="ARBA" id="ARBA00093469"/>
    </source>
</evidence>